<evidence type="ECO:0000256" key="7">
    <source>
        <dbReference type="SAM" id="Phobius"/>
    </source>
</evidence>
<keyword evidence="4 7" id="KW-1133">Transmembrane helix</keyword>
<comment type="caution">
    <text evidence="8">The sequence shown here is derived from an EMBL/GenBank/DDBJ whole genome shotgun (WGS) entry which is preliminary data.</text>
</comment>
<dbReference type="Proteomes" id="UP000494165">
    <property type="component" value="Unassembled WGS sequence"/>
</dbReference>
<comment type="subcellular location">
    <subcellularLocation>
        <location evidence="1">Membrane</location>
        <topology evidence="1">Multi-pass membrane protein</topology>
    </subcellularLocation>
</comment>
<feature type="region of interest" description="Disordered" evidence="6">
    <location>
        <begin position="52"/>
        <end position="78"/>
    </location>
</feature>
<gene>
    <name evidence="8" type="ORF">CLODIP_2_CD07507</name>
</gene>
<evidence type="ECO:0000256" key="4">
    <source>
        <dbReference type="ARBA" id="ARBA00022989"/>
    </source>
</evidence>
<proteinExistence type="inferred from homology"/>
<dbReference type="AlphaFoldDB" id="A0A8S1C4P9"/>
<evidence type="ECO:0000256" key="3">
    <source>
        <dbReference type="ARBA" id="ARBA00022692"/>
    </source>
</evidence>
<evidence type="ECO:0000313" key="9">
    <source>
        <dbReference type="Proteomes" id="UP000494165"/>
    </source>
</evidence>
<dbReference type="EMBL" id="CADEPI010000028">
    <property type="protein sequence ID" value="CAB3367040.1"/>
    <property type="molecule type" value="Genomic_DNA"/>
</dbReference>
<dbReference type="Pfam" id="PF05915">
    <property type="entry name" value="TMEM_230_134"/>
    <property type="match status" value="1"/>
</dbReference>
<evidence type="ECO:0000313" key="8">
    <source>
        <dbReference type="EMBL" id="CAB3367040.1"/>
    </source>
</evidence>
<dbReference type="OrthoDB" id="10048380at2759"/>
<comment type="similarity">
    <text evidence="2">Belongs to the TMEM134/TMEM230 family.</text>
</comment>
<evidence type="ECO:0000256" key="2">
    <source>
        <dbReference type="ARBA" id="ARBA00007743"/>
    </source>
</evidence>
<keyword evidence="5 7" id="KW-0472">Membrane</keyword>
<feature type="transmembrane region" description="Helical" evidence="7">
    <location>
        <begin position="109"/>
        <end position="134"/>
    </location>
</feature>
<evidence type="ECO:0000256" key="6">
    <source>
        <dbReference type="SAM" id="MobiDB-lite"/>
    </source>
</evidence>
<keyword evidence="3 7" id="KW-0812">Transmembrane</keyword>
<feature type="compositionally biased region" description="Basic and acidic residues" evidence="6">
    <location>
        <begin position="68"/>
        <end position="78"/>
    </location>
</feature>
<evidence type="ECO:0000256" key="5">
    <source>
        <dbReference type="ARBA" id="ARBA00023136"/>
    </source>
</evidence>
<dbReference type="InterPro" id="IPR008590">
    <property type="entry name" value="TMEM_230/134"/>
</dbReference>
<dbReference type="GO" id="GO:0016020">
    <property type="term" value="C:membrane"/>
    <property type="evidence" value="ECO:0007669"/>
    <property type="project" value="UniProtKB-SubCell"/>
</dbReference>
<name>A0A8S1C4P9_9INSE</name>
<organism evidence="8 9">
    <name type="scientific">Cloeon dipterum</name>
    <dbReference type="NCBI Taxonomy" id="197152"/>
    <lineage>
        <taxon>Eukaryota</taxon>
        <taxon>Metazoa</taxon>
        <taxon>Ecdysozoa</taxon>
        <taxon>Arthropoda</taxon>
        <taxon>Hexapoda</taxon>
        <taxon>Insecta</taxon>
        <taxon>Pterygota</taxon>
        <taxon>Palaeoptera</taxon>
        <taxon>Ephemeroptera</taxon>
        <taxon>Pisciforma</taxon>
        <taxon>Baetidae</taxon>
        <taxon>Cloeon</taxon>
    </lineage>
</organism>
<feature type="transmembrane region" description="Helical" evidence="7">
    <location>
        <begin position="140"/>
        <end position="164"/>
    </location>
</feature>
<accession>A0A8S1C4P9</accession>
<evidence type="ECO:0000256" key="1">
    <source>
        <dbReference type="ARBA" id="ARBA00004141"/>
    </source>
</evidence>
<dbReference type="PANTHER" id="PTHR13558">
    <property type="entry name" value="TRANSMEMBRANE PROTEIN 134"/>
    <property type="match status" value="1"/>
</dbReference>
<protein>
    <recommendedName>
        <fullName evidence="10">Transmembrane protein 134</fullName>
    </recommendedName>
</protein>
<dbReference type="InterPro" id="IPR039714">
    <property type="entry name" value="TMEM134"/>
</dbReference>
<reference evidence="8 9" key="1">
    <citation type="submission" date="2020-04" db="EMBL/GenBank/DDBJ databases">
        <authorList>
            <person name="Alioto T."/>
            <person name="Alioto T."/>
            <person name="Gomez Garrido J."/>
        </authorList>
    </citation>
    <scope>NUCLEOTIDE SEQUENCE [LARGE SCALE GENOMIC DNA]</scope>
</reference>
<evidence type="ECO:0008006" key="10">
    <source>
        <dbReference type="Google" id="ProtNLM"/>
    </source>
</evidence>
<sequence length="179" mass="19944">MSAGRDRRRFTIEDAFEEETDDAIRVYGSTTERSPLKPKVRANGTIPEDSIVVRIDNAEPRSPVPLKSPDDTASRDSDSLIQENFSPGMFDPSKSCWQHPKIRENWKMVLAAIVLLLIGIGLLVTGFLAALLPIEGLQSAVFFIAGAICFIPGAYHVVYIYLAVKGWQGFDFYHLPLFN</sequence>
<dbReference type="PANTHER" id="PTHR13558:SF1">
    <property type="entry name" value="TRANSMEMBRANE PROTEIN 134"/>
    <property type="match status" value="1"/>
</dbReference>
<keyword evidence="9" id="KW-1185">Reference proteome</keyword>